<dbReference type="InterPro" id="IPR057398">
    <property type="entry name" value="GRESAG4.1/3_peripasmic_2"/>
</dbReference>
<keyword evidence="15" id="KW-0675">Receptor</keyword>
<evidence type="ECO:0000256" key="18">
    <source>
        <dbReference type="ARBA" id="ARBA00032597"/>
    </source>
</evidence>
<dbReference type="EMBL" id="CAEQ01001302">
    <property type="protein sequence ID" value="CCD13855.1"/>
    <property type="molecule type" value="Genomic_DNA"/>
</dbReference>
<dbReference type="GO" id="GO:0004016">
    <property type="term" value="F:adenylate cyclase activity"/>
    <property type="evidence" value="ECO:0007669"/>
    <property type="project" value="UniProtKB-EC"/>
</dbReference>
<keyword evidence="10" id="KW-0067">ATP-binding</keyword>
<evidence type="ECO:0000256" key="4">
    <source>
        <dbReference type="ARBA" id="ARBA00004141"/>
    </source>
</evidence>
<evidence type="ECO:0000256" key="5">
    <source>
        <dbReference type="ARBA" id="ARBA00005381"/>
    </source>
</evidence>
<comment type="cofactor">
    <cofactor evidence="2">
        <name>Mg(2+)</name>
        <dbReference type="ChEBI" id="CHEBI:18420"/>
    </cofactor>
</comment>
<evidence type="ECO:0000256" key="1">
    <source>
        <dbReference type="ARBA" id="ARBA00001593"/>
    </source>
</evidence>
<evidence type="ECO:0000256" key="13">
    <source>
        <dbReference type="ARBA" id="ARBA00022998"/>
    </source>
</evidence>
<keyword evidence="7 20" id="KW-0812">Transmembrane</keyword>
<dbReference type="Pfam" id="PF25493">
    <property type="entry name" value="Peripla_BP_A-cyclase"/>
    <property type="match status" value="1"/>
</dbReference>
<evidence type="ECO:0000256" key="17">
    <source>
        <dbReference type="ARBA" id="ARBA00023239"/>
    </source>
</evidence>
<reference evidence="23" key="1">
    <citation type="submission" date="2011-07" db="EMBL/GenBank/DDBJ databases">
        <title>Divergent evolution of antigenic variation in African trypanosomes.</title>
        <authorList>
            <person name="Jackson A.P."/>
            <person name="Berry A."/>
            <person name="Allison H.C."/>
            <person name="Burton P."/>
            <person name="Anderson J."/>
            <person name="Aslett M."/>
            <person name="Brown R."/>
            <person name="Corton N."/>
            <person name="Harris D."/>
            <person name="Hauser H."/>
            <person name="Gamble J."/>
            <person name="Gilderthorp R."/>
            <person name="McQuillan J."/>
            <person name="Quail M.A."/>
            <person name="Sanders M."/>
            <person name="Van Tonder A."/>
            <person name="Ginger M.L."/>
            <person name="Donelson J.E."/>
            <person name="Field M.C."/>
            <person name="Barry J.D."/>
            <person name="Berriman M."/>
            <person name="Hertz-Fowler C."/>
        </authorList>
    </citation>
    <scope>NUCLEOTIDE SEQUENCE [LARGE SCALE GENOMIC DNA]</scope>
    <source>
        <strain evidence="23">IL3000</strain>
    </source>
</reference>
<dbReference type="PROSITE" id="PS50125">
    <property type="entry name" value="GUANYLATE_CYCLASE_2"/>
    <property type="match status" value="1"/>
</dbReference>
<evidence type="ECO:0000256" key="12">
    <source>
        <dbReference type="ARBA" id="ARBA00022989"/>
    </source>
</evidence>
<evidence type="ECO:0000256" key="19">
    <source>
        <dbReference type="ARBA" id="ARBA00032637"/>
    </source>
</evidence>
<comment type="function">
    <text evidence="3">Could act as a receptor for an unknown ligand.</text>
</comment>
<evidence type="ECO:0000256" key="9">
    <source>
        <dbReference type="ARBA" id="ARBA00022741"/>
    </source>
</evidence>
<comment type="subcellular location">
    <subcellularLocation>
        <location evidence="4">Membrane</location>
        <topology evidence="4">Multi-pass membrane protein</topology>
    </subcellularLocation>
</comment>
<keyword evidence="14 20" id="KW-0472">Membrane</keyword>
<comment type="catalytic activity">
    <reaction evidence="1">
        <text>ATP = 3',5'-cyclic AMP + diphosphate</text>
        <dbReference type="Rhea" id="RHEA:15389"/>
        <dbReference type="ChEBI" id="CHEBI:30616"/>
        <dbReference type="ChEBI" id="CHEBI:33019"/>
        <dbReference type="ChEBI" id="CHEBI:58165"/>
        <dbReference type="EC" id="4.6.1.1"/>
    </reaction>
</comment>
<dbReference type="AlphaFoldDB" id="F9W9F5"/>
<keyword evidence="12 20" id="KW-1133">Transmembrane helix</keyword>
<keyword evidence="11" id="KW-0460">Magnesium</keyword>
<evidence type="ECO:0000256" key="16">
    <source>
        <dbReference type="ARBA" id="ARBA00023180"/>
    </source>
</evidence>
<evidence type="ECO:0000256" key="8">
    <source>
        <dbReference type="ARBA" id="ARBA00022723"/>
    </source>
</evidence>
<dbReference type="EC" id="4.6.1.1" evidence="6"/>
<dbReference type="Gene3D" id="3.30.70.1230">
    <property type="entry name" value="Nucleotide cyclase"/>
    <property type="match status" value="1"/>
</dbReference>
<dbReference type="GO" id="GO:0006171">
    <property type="term" value="P:cAMP biosynthetic process"/>
    <property type="evidence" value="ECO:0007669"/>
    <property type="project" value="UniProtKB-KW"/>
</dbReference>
<evidence type="ECO:0000256" key="7">
    <source>
        <dbReference type="ARBA" id="ARBA00022692"/>
    </source>
</evidence>
<gene>
    <name evidence="22" type="ORF">TCIL3000_0_45460</name>
</gene>
<keyword evidence="9" id="KW-0547">Nucleotide-binding</keyword>
<evidence type="ECO:0000256" key="2">
    <source>
        <dbReference type="ARBA" id="ARBA00001946"/>
    </source>
</evidence>
<protein>
    <recommendedName>
        <fullName evidence="6">adenylate cyclase</fullName>
        <ecNumber evidence="6">4.6.1.1</ecNumber>
    </recommendedName>
    <alternativeName>
        <fullName evidence="18">ATP pyrophosphate-lyase</fullName>
    </alternativeName>
    <alternativeName>
        <fullName evidence="19">Adenylyl cyclase</fullName>
    </alternativeName>
</protein>
<evidence type="ECO:0000259" key="21">
    <source>
        <dbReference type="PROSITE" id="PS50125"/>
    </source>
</evidence>
<evidence type="ECO:0000256" key="20">
    <source>
        <dbReference type="SAM" id="Phobius"/>
    </source>
</evidence>
<feature type="domain" description="Guanylate cyclase" evidence="21">
    <location>
        <begin position="918"/>
        <end position="1072"/>
    </location>
</feature>
<dbReference type="VEuPathDB" id="TriTrypDB:TcIL3000_0_45460"/>
<dbReference type="SMART" id="SM00044">
    <property type="entry name" value="CYCc"/>
    <property type="match status" value="1"/>
</dbReference>
<dbReference type="GO" id="GO:0035556">
    <property type="term" value="P:intracellular signal transduction"/>
    <property type="evidence" value="ECO:0007669"/>
    <property type="project" value="InterPro"/>
</dbReference>
<dbReference type="PANTHER" id="PTHR43081:SF1">
    <property type="entry name" value="ADENYLATE CYCLASE, TERMINAL-DIFFERENTIATION SPECIFIC"/>
    <property type="match status" value="1"/>
</dbReference>
<reference evidence="22 23" key="2">
    <citation type="journal article" date="2012" name="Proc. Natl. Acad. Sci. U.S.A.">
        <title>Antigenic diversity is generated by distinct evolutionary mechanisms in African trypanosome species.</title>
        <authorList>
            <person name="Jackson A.P."/>
            <person name="Berry A."/>
            <person name="Aslett M."/>
            <person name="Allison H.C."/>
            <person name="Burton P."/>
            <person name="Vavrova-Anderson J."/>
            <person name="Brown R."/>
            <person name="Browne H."/>
            <person name="Corton N."/>
            <person name="Hauser H."/>
            <person name="Gamble J."/>
            <person name="Gilderthorp R."/>
            <person name="Marcello L."/>
            <person name="McQuillan J."/>
            <person name="Otto T.D."/>
            <person name="Quail M.A."/>
            <person name="Sanders M.J."/>
            <person name="van Tonder A."/>
            <person name="Ginger M.L."/>
            <person name="Field M.C."/>
            <person name="Barry J.D."/>
            <person name="Hertz-Fowler C."/>
            <person name="Berriman M."/>
        </authorList>
    </citation>
    <scope>NUCLEOTIDE SEQUENCE [LARGE SCALE GENOMIC DNA]</scope>
    <source>
        <strain evidence="22 23">IL3000</strain>
    </source>
</reference>
<dbReference type="InterPro" id="IPR057399">
    <property type="entry name" value="GRESAG4.1/3_peripasmic_1"/>
</dbReference>
<evidence type="ECO:0000256" key="10">
    <source>
        <dbReference type="ARBA" id="ARBA00022840"/>
    </source>
</evidence>
<evidence type="ECO:0000256" key="11">
    <source>
        <dbReference type="ARBA" id="ARBA00022842"/>
    </source>
</evidence>
<dbReference type="InterPro" id="IPR001054">
    <property type="entry name" value="A/G_cyclase"/>
</dbReference>
<dbReference type="SUPFAM" id="SSF55073">
    <property type="entry name" value="Nucleotide cyclase"/>
    <property type="match status" value="1"/>
</dbReference>
<comment type="caution">
    <text evidence="22">The sequence shown here is derived from an EMBL/GenBank/DDBJ whole genome shotgun (WGS) entry which is preliminary data.</text>
</comment>
<evidence type="ECO:0000256" key="6">
    <source>
        <dbReference type="ARBA" id="ARBA00012201"/>
    </source>
</evidence>
<accession>F9W9F5</accession>
<dbReference type="InterPro" id="IPR029787">
    <property type="entry name" value="Nucleotide_cyclase"/>
</dbReference>
<keyword evidence="17" id="KW-0456">Lyase</keyword>
<keyword evidence="13" id="KW-0115">cAMP biosynthesis</keyword>
<dbReference type="InterPro" id="IPR050697">
    <property type="entry name" value="Adenylyl/Guanylyl_Cyclase_3/4"/>
</dbReference>
<dbReference type="Gene3D" id="3.40.50.2300">
    <property type="match status" value="2"/>
</dbReference>
<dbReference type="GO" id="GO:0005524">
    <property type="term" value="F:ATP binding"/>
    <property type="evidence" value="ECO:0007669"/>
    <property type="project" value="UniProtKB-KW"/>
</dbReference>
<dbReference type="Proteomes" id="UP000000702">
    <property type="component" value="Unassembled WGS sequence"/>
</dbReference>
<dbReference type="GO" id="GO:0016020">
    <property type="term" value="C:membrane"/>
    <property type="evidence" value="ECO:0007669"/>
    <property type="project" value="UniProtKB-SubCell"/>
</dbReference>
<evidence type="ECO:0000256" key="14">
    <source>
        <dbReference type="ARBA" id="ARBA00023136"/>
    </source>
</evidence>
<name>F9W9F5_TRYCI</name>
<dbReference type="Pfam" id="PF00211">
    <property type="entry name" value="Guanylate_cyc"/>
    <property type="match status" value="1"/>
</dbReference>
<dbReference type="PANTHER" id="PTHR43081">
    <property type="entry name" value="ADENYLATE CYCLASE, TERMINAL-DIFFERENTIATION SPECIFIC-RELATED"/>
    <property type="match status" value="1"/>
</dbReference>
<dbReference type="Pfam" id="PF25495">
    <property type="entry name" value="Peripla_BP_A-cyclase_1"/>
    <property type="match status" value="1"/>
</dbReference>
<comment type="similarity">
    <text evidence="5">Belongs to the adenylyl cyclase class-3 family.</text>
</comment>
<keyword evidence="8" id="KW-0479">Metal-binding</keyword>
<organism evidence="22 23">
    <name type="scientific">Trypanosoma congolense (strain IL3000)</name>
    <dbReference type="NCBI Taxonomy" id="1068625"/>
    <lineage>
        <taxon>Eukaryota</taxon>
        <taxon>Discoba</taxon>
        <taxon>Euglenozoa</taxon>
        <taxon>Kinetoplastea</taxon>
        <taxon>Metakinetoplastina</taxon>
        <taxon>Trypanosomatida</taxon>
        <taxon>Trypanosomatidae</taxon>
        <taxon>Trypanosoma</taxon>
        <taxon>Nannomonas</taxon>
    </lineage>
</organism>
<proteinExistence type="inferred from homology"/>
<evidence type="ECO:0000256" key="15">
    <source>
        <dbReference type="ARBA" id="ARBA00023170"/>
    </source>
</evidence>
<dbReference type="GO" id="GO:0046872">
    <property type="term" value="F:metal ion binding"/>
    <property type="evidence" value="ECO:0007669"/>
    <property type="project" value="UniProtKB-KW"/>
</dbReference>
<keyword evidence="23" id="KW-1185">Reference proteome</keyword>
<evidence type="ECO:0000313" key="23">
    <source>
        <dbReference type="Proteomes" id="UP000000702"/>
    </source>
</evidence>
<evidence type="ECO:0000256" key="3">
    <source>
        <dbReference type="ARBA" id="ARBA00002708"/>
    </source>
</evidence>
<feature type="transmembrane region" description="Helical" evidence="20">
    <location>
        <begin position="875"/>
        <end position="898"/>
    </location>
</feature>
<dbReference type="FunFam" id="3.30.70.1230:FF:000022">
    <property type="entry name" value="Receptor-type adenylate cyclase GRESAG 4, putative"/>
    <property type="match status" value="1"/>
</dbReference>
<sequence length="1259" mass="138607">MPSITSRVSFLTFHLITRLKPQLITAITARMCSPPLPLNAPPPNQRVVCSGDNHGRITYRTPLLSHLLLLLLCMPWGNAHADGTAQITVRVLSLMYSTNWDIDHINAMNAGFNASLAAQNWTAGYGVDVKVIRPPTYTVLPTKYLKTYLDENSEDTSLLVVLGPLGEFNTVGAYETLEENDLVGFAPITAFAEFPTDLKHLYLLRPEMTAELIALIRYGVSYLRVLRLGFMYMDGVNNGNEHYQQAAGFMARMGYRFHGVFAVATGDGSEVDDDEFDAAWELFAEENPQAVIMMTAIRTVTKKFITSLVSDPRTSEAVLLAPALLQSITDAWVDALEAANVSFVPHRVVQTGTNPLAVDTTYDAIKRFQVEMKNYLTSYGGWSGFNDTEHFKNDDTDGEFMVSGWIAGKVLSQALRSHGWLSDRNIFLESLYEQRRYLVDDLVIGDFGGECSDTAIEAGAVCSCNRGGKKVYMKELVEDLRFKPLVAGHLKVADLQQCLSDPSILQPPLSGLTVTLGDWKELARAAAEFSAGASAVASDGHAGDMNRLFLQDVVSSIENGYADLEDVKSKKVVTAVFGIVTEAMLDIEGPVFIDPITPTPHLNVFSEDVIHLSPTLEQQFYVLANYLANLRPGHVRSITRGSQSPGINAVLRKTLITFDISLSSVATLTYDDPIEAHLPQSGSVFVVGLVAADIVPIERHLCENTNLRIMVQFSDVALLYDEFVKAFNNSACAKRLVFTTSLPHWADPNTTSETVLEFHAAIKQRTPLSLLGFATGKLMERSLRRMEEVTPQLLSQTFFKETFISVADMRYGPYKHLDCIVGDLTVDNCLSNSGATDIAVWSMARVLDPMVPVLQEPMVPSMVYSNPDALSTGELVAIVGGTVFAFMALVGLCVFLYCTSGRARNNAYAPKDPMDPVTLIFTDIESSTAQWAAHPELMPDAVAAHHRMIRSLITRYGCYEVKTVGDSFMIACESAFAAVQLARDMQQMFLHHDWGVDTFDCSYREFEECNAGEVEGYVPPTARLDPDVYRQLWSGLRVRVGIHTGLCDIRHDEVTKGYDYYGQTPNMAARTESITNGGQVLLTRAAYLSLSTMEREHLNVTPLGPVSLRGVPEPVEMYQLDAVPGRTFAPLRLDRMIDMMDSIGDGSTSASERSSGTVGLSESAQVIASSLQSLLGTFTGAQRQKALLLFCERWRVTLPQPRGAQGVWDDECCRDVMHRIAGKVGHIVERGERSGSQRSGNTSLSSASVIFITDNLFNI</sequence>
<keyword evidence="16" id="KW-0325">Glycoprotein</keyword>
<evidence type="ECO:0000313" key="22">
    <source>
        <dbReference type="EMBL" id="CCD13855.1"/>
    </source>
</evidence>
<dbReference type="CDD" id="cd07556">
    <property type="entry name" value="Nucleotidyl_cyc_III"/>
    <property type="match status" value="1"/>
</dbReference>